<evidence type="ECO:0000313" key="2">
    <source>
        <dbReference type="Proteomes" id="UP000075420"/>
    </source>
</evidence>
<organism evidence="1 2">
    <name type="scientific">Sorangium cellulosum</name>
    <name type="common">Polyangium cellulosum</name>
    <dbReference type="NCBI Taxonomy" id="56"/>
    <lineage>
        <taxon>Bacteria</taxon>
        <taxon>Pseudomonadati</taxon>
        <taxon>Myxococcota</taxon>
        <taxon>Polyangia</taxon>
        <taxon>Polyangiales</taxon>
        <taxon>Polyangiaceae</taxon>
        <taxon>Sorangium</taxon>
    </lineage>
</organism>
<gene>
    <name evidence="1" type="ORF">BE08_11115</name>
</gene>
<sequence>MPATLEIVVPASVPRGAPFIATVEVCGANPGHSVMITLEQKRGTRPLWPMQSCVGPVDERGHASVSFSMVLSGPGNAVLLATGSDRAGTFFSPDGECVLVR</sequence>
<protein>
    <submittedName>
        <fullName evidence="1">Uncharacterized protein</fullName>
    </submittedName>
</protein>
<comment type="caution">
    <text evidence="1">The sequence shown here is derived from an EMBL/GenBank/DDBJ whole genome shotgun (WGS) entry which is preliminary data.</text>
</comment>
<accession>A0A150P3B6</accession>
<proteinExistence type="predicted"/>
<dbReference type="AlphaFoldDB" id="A0A150P3B6"/>
<reference evidence="1 2" key="1">
    <citation type="submission" date="2014-02" db="EMBL/GenBank/DDBJ databases">
        <title>The small core and large imbalanced accessory genome model reveals a collaborative survival strategy of Sorangium cellulosum strains in nature.</title>
        <authorList>
            <person name="Han K."/>
            <person name="Peng R."/>
            <person name="Blom J."/>
            <person name="Li Y.-Z."/>
        </authorList>
    </citation>
    <scope>NUCLEOTIDE SEQUENCE [LARGE SCALE GENOMIC DNA]</scope>
    <source>
        <strain evidence="1 2">So0157-25</strain>
    </source>
</reference>
<name>A0A150P3B6_SORCE</name>
<dbReference type="EMBL" id="JELY01003296">
    <property type="protein sequence ID" value="KYF49982.1"/>
    <property type="molecule type" value="Genomic_DNA"/>
</dbReference>
<evidence type="ECO:0000313" key="1">
    <source>
        <dbReference type="EMBL" id="KYF49982.1"/>
    </source>
</evidence>
<dbReference type="Proteomes" id="UP000075420">
    <property type="component" value="Unassembled WGS sequence"/>
</dbReference>